<evidence type="ECO:0000313" key="2">
    <source>
        <dbReference type="EMBL" id="KDP32023.1"/>
    </source>
</evidence>
<feature type="region of interest" description="Disordered" evidence="1">
    <location>
        <begin position="69"/>
        <end position="105"/>
    </location>
</feature>
<name>A0A067KAH6_JATCU</name>
<accession>A0A067KAH6</accession>
<dbReference type="Proteomes" id="UP000027138">
    <property type="component" value="Unassembled WGS sequence"/>
</dbReference>
<dbReference type="AlphaFoldDB" id="A0A067KAH6"/>
<dbReference type="EMBL" id="KK914593">
    <property type="protein sequence ID" value="KDP32023.1"/>
    <property type="molecule type" value="Genomic_DNA"/>
</dbReference>
<organism evidence="2 3">
    <name type="scientific">Jatropha curcas</name>
    <name type="common">Barbados nut</name>
    <dbReference type="NCBI Taxonomy" id="180498"/>
    <lineage>
        <taxon>Eukaryota</taxon>
        <taxon>Viridiplantae</taxon>
        <taxon>Streptophyta</taxon>
        <taxon>Embryophyta</taxon>
        <taxon>Tracheophyta</taxon>
        <taxon>Spermatophyta</taxon>
        <taxon>Magnoliopsida</taxon>
        <taxon>eudicotyledons</taxon>
        <taxon>Gunneridae</taxon>
        <taxon>Pentapetalae</taxon>
        <taxon>rosids</taxon>
        <taxon>fabids</taxon>
        <taxon>Malpighiales</taxon>
        <taxon>Euphorbiaceae</taxon>
        <taxon>Crotonoideae</taxon>
        <taxon>Jatropheae</taxon>
        <taxon>Jatropha</taxon>
    </lineage>
</organism>
<proteinExistence type="predicted"/>
<evidence type="ECO:0000256" key="1">
    <source>
        <dbReference type="SAM" id="MobiDB-lite"/>
    </source>
</evidence>
<gene>
    <name evidence="2" type="ORF">JCGZ_12484</name>
</gene>
<keyword evidence="3" id="KW-1185">Reference proteome</keyword>
<evidence type="ECO:0000313" key="3">
    <source>
        <dbReference type="Proteomes" id="UP000027138"/>
    </source>
</evidence>
<feature type="region of interest" description="Disordered" evidence="1">
    <location>
        <begin position="1"/>
        <end position="42"/>
    </location>
</feature>
<protein>
    <submittedName>
        <fullName evidence="2">Uncharacterized protein</fullName>
    </submittedName>
</protein>
<sequence>MVTLLSRSERNRSSLRSLCQQVNGNGRKSVKLRRRSDRLEGEPRRILRRDSNRGKVAALPATVAFSRNERREGRGGRSCCGKESTARRRGAVLWSSENERRRGRG</sequence>
<reference evidence="2 3" key="1">
    <citation type="journal article" date="2014" name="PLoS ONE">
        <title>Global Analysis of Gene Expression Profiles in Physic Nut (Jatropha curcas L.) Seedlings Exposed to Salt Stress.</title>
        <authorList>
            <person name="Zhang L."/>
            <person name="Zhang C."/>
            <person name="Wu P."/>
            <person name="Chen Y."/>
            <person name="Li M."/>
            <person name="Jiang H."/>
            <person name="Wu G."/>
        </authorList>
    </citation>
    <scope>NUCLEOTIDE SEQUENCE [LARGE SCALE GENOMIC DNA]</scope>
    <source>
        <strain evidence="3">cv. GZQX0401</strain>
        <tissue evidence="2">Young leaves</tissue>
    </source>
</reference>